<protein>
    <submittedName>
        <fullName evidence="1">Uncharacterized protein</fullName>
    </submittedName>
</protein>
<accession>A0A937DJP4</accession>
<keyword evidence="2" id="KW-1185">Reference proteome</keyword>
<name>A0A937DJP4_9BACT</name>
<gene>
    <name evidence="1" type="ORF">JKP34_09130</name>
</gene>
<reference evidence="1" key="1">
    <citation type="submission" date="2021-01" db="EMBL/GenBank/DDBJ databases">
        <title>Marivirga sp. nov., isolated from intertidal surface sediments.</title>
        <authorList>
            <person name="Zhang M."/>
        </authorList>
    </citation>
    <scope>NUCLEOTIDE SEQUENCE</scope>
    <source>
        <strain evidence="1">SM1354</strain>
    </source>
</reference>
<dbReference type="AlphaFoldDB" id="A0A937DJP4"/>
<sequence length="190" mass="22416">MQSAINRFDRFNTQFDPAKDEYRQRLELTHYPSTFSEDSYDKAKQLFIKTSSADTIGKLKAYDILQLNNVIGNYNLESTAYVILDERPFKLSLQNIDYQNLQNIESNTEEVLTADSTEIEIITDYNIERSRYISTNYDISYELQTEILKTEQLLIRFYLGPLMVDYRYSQTQLRRLKELISTKPENNSEP</sequence>
<dbReference type="EMBL" id="JAERQG010000002">
    <property type="protein sequence ID" value="MBL0765411.1"/>
    <property type="molecule type" value="Genomic_DNA"/>
</dbReference>
<evidence type="ECO:0000313" key="2">
    <source>
        <dbReference type="Proteomes" id="UP000642920"/>
    </source>
</evidence>
<proteinExistence type="predicted"/>
<dbReference type="Proteomes" id="UP000642920">
    <property type="component" value="Unassembled WGS sequence"/>
</dbReference>
<evidence type="ECO:0000313" key="1">
    <source>
        <dbReference type="EMBL" id="MBL0765411.1"/>
    </source>
</evidence>
<dbReference type="RefSeq" id="WP_201919993.1">
    <property type="nucleotide sequence ID" value="NZ_JAERQG010000002.1"/>
</dbReference>
<comment type="caution">
    <text evidence="1">The sequence shown here is derived from an EMBL/GenBank/DDBJ whole genome shotgun (WGS) entry which is preliminary data.</text>
</comment>
<organism evidence="1 2">
    <name type="scientific">Marivirga atlantica</name>
    <dbReference type="NCBI Taxonomy" id="1548457"/>
    <lineage>
        <taxon>Bacteria</taxon>
        <taxon>Pseudomonadati</taxon>
        <taxon>Bacteroidota</taxon>
        <taxon>Cytophagia</taxon>
        <taxon>Cytophagales</taxon>
        <taxon>Marivirgaceae</taxon>
        <taxon>Marivirga</taxon>
    </lineage>
</organism>